<keyword evidence="3" id="KW-0812">Transmembrane</keyword>
<dbReference type="InterPro" id="IPR007052">
    <property type="entry name" value="CS_dom"/>
</dbReference>
<feature type="transmembrane region" description="Helical" evidence="3">
    <location>
        <begin position="12"/>
        <end position="29"/>
    </location>
</feature>
<organism evidence="5 6">
    <name type="scientific">Prymnesium parvum</name>
    <name type="common">Toxic golden alga</name>
    <dbReference type="NCBI Taxonomy" id="97485"/>
    <lineage>
        <taxon>Eukaryota</taxon>
        <taxon>Haptista</taxon>
        <taxon>Haptophyta</taxon>
        <taxon>Prymnesiophyceae</taxon>
        <taxon>Prymnesiales</taxon>
        <taxon>Prymnesiaceae</taxon>
        <taxon>Prymnesium</taxon>
    </lineage>
</organism>
<keyword evidence="3" id="KW-0472">Membrane</keyword>
<evidence type="ECO:0000256" key="1">
    <source>
        <dbReference type="ARBA" id="ARBA00004496"/>
    </source>
</evidence>
<dbReference type="Gene3D" id="2.60.40.790">
    <property type="match status" value="1"/>
</dbReference>
<evidence type="ECO:0000256" key="3">
    <source>
        <dbReference type="SAM" id="Phobius"/>
    </source>
</evidence>
<dbReference type="PROSITE" id="PS51203">
    <property type="entry name" value="CS"/>
    <property type="match status" value="1"/>
</dbReference>
<reference evidence="5 6" key="1">
    <citation type="journal article" date="2024" name="Science">
        <title>Giant polyketide synthase enzymes in the biosynthesis of giant marine polyether toxins.</title>
        <authorList>
            <person name="Fallon T.R."/>
            <person name="Shende V.V."/>
            <person name="Wierzbicki I.H."/>
            <person name="Pendleton A.L."/>
            <person name="Watervoot N.F."/>
            <person name="Auber R.P."/>
            <person name="Gonzalez D.J."/>
            <person name="Wisecaver J.H."/>
            <person name="Moore B.S."/>
        </authorList>
    </citation>
    <scope>NUCLEOTIDE SEQUENCE [LARGE SCALE GENOMIC DNA]</scope>
    <source>
        <strain evidence="5 6">12B1</strain>
    </source>
</reference>
<dbReference type="GO" id="GO:0005737">
    <property type="term" value="C:cytoplasm"/>
    <property type="evidence" value="ECO:0007669"/>
    <property type="project" value="UniProtKB-SubCell"/>
</dbReference>
<dbReference type="EMBL" id="JBGBPQ010000006">
    <property type="protein sequence ID" value="KAL1522828.1"/>
    <property type="molecule type" value="Genomic_DNA"/>
</dbReference>
<dbReference type="InterPro" id="IPR008978">
    <property type="entry name" value="HSP20-like_chaperone"/>
</dbReference>
<evidence type="ECO:0000313" key="6">
    <source>
        <dbReference type="Proteomes" id="UP001515480"/>
    </source>
</evidence>
<proteinExistence type="predicted"/>
<evidence type="ECO:0000313" key="5">
    <source>
        <dbReference type="EMBL" id="KAL1522828.1"/>
    </source>
</evidence>
<dbReference type="Proteomes" id="UP001515480">
    <property type="component" value="Unassembled WGS sequence"/>
</dbReference>
<comment type="caution">
    <text evidence="5">The sequence shown here is derived from an EMBL/GenBank/DDBJ whole genome shotgun (WGS) entry which is preliminary data.</text>
</comment>
<evidence type="ECO:0000256" key="2">
    <source>
        <dbReference type="ARBA" id="ARBA00022490"/>
    </source>
</evidence>
<name>A0AB34JM90_PRYPA</name>
<comment type="subcellular location">
    <subcellularLocation>
        <location evidence="1">Cytoplasm</location>
    </subcellularLocation>
</comment>
<keyword evidence="3" id="KW-1133">Transmembrane helix</keyword>
<evidence type="ECO:0000259" key="4">
    <source>
        <dbReference type="PROSITE" id="PS51203"/>
    </source>
</evidence>
<dbReference type="AlphaFoldDB" id="A0AB34JM90"/>
<dbReference type="PANTHER" id="PTHR12356">
    <property type="entry name" value="NUCLEAR MOVEMENT PROTEIN NUDC"/>
    <property type="match status" value="1"/>
</dbReference>
<dbReference type="GO" id="GO:0006457">
    <property type="term" value="P:protein folding"/>
    <property type="evidence" value="ECO:0007669"/>
    <property type="project" value="TreeGrafter"/>
</dbReference>
<dbReference type="Pfam" id="PF04969">
    <property type="entry name" value="CS"/>
    <property type="match status" value="1"/>
</dbReference>
<protein>
    <recommendedName>
        <fullName evidence="4">CS domain-containing protein</fullName>
    </recommendedName>
</protein>
<dbReference type="PANTHER" id="PTHR12356:SF3">
    <property type="entry name" value="NUCLEAR MIGRATION PROTEIN NUDC"/>
    <property type="match status" value="1"/>
</dbReference>
<dbReference type="CDD" id="cd06467">
    <property type="entry name" value="p23_NUDC_like"/>
    <property type="match status" value="1"/>
</dbReference>
<keyword evidence="6" id="KW-1185">Reference proteome</keyword>
<sequence length="162" mass="17445">MSALLGESDLLQTLGSTLSIAAILSWFLLRGTNSTAAPPYEVHANYFGNILGEADMSAFKGEGSGYTWAQTDEEVEISVPLGATTRARDISCQITSSTIALACSGSQILQGRLHRSVNAEDCDWKIENSPEGNARLLTITLIKTEPTRGNQHWTSVLQTASR</sequence>
<accession>A0AB34JM90</accession>
<dbReference type="InterPro" id="IPR037898">
    <property type="entry name" value="NudC_fam"/>
</dbReference>
<feature type="domain" description="CS" evidence="4">
    <location>
        <begin position="61"/>
        <end position="157"/>
    </location>
</feature>
<dbReference type="GO" id="GO:0051082">
    <property type="term" value="F:unfolded protein binding"/>
    <property type="evidence" value="ECO:0007669"/>
    <property type="project" value="TreeGrafter"/>
</dbReference>
<gene>
    <name evidence="5" type="ORF">AB1Y20_017797</name>
</gene>
<keyword evidence="2" id="KW-0963">Cytoplasm</keyword>
<dbReference type="SUPFAM" id="SSF49764">
    <property type="entry name" value="HSP20-like chaperones"/>
    <property type="match status" value="1"/>
</dbReference>